<dbReference type="Pfam" id="PF02721">
    <property type="entry name" value="DUF223"/>
    <property type="match status" value="1"/>
</dbReference>
<keyword evidence="8" id="KW-0472">Membrane</keyword>
<name>A0A8T2FKV4_9BRAS</name>
<keyword evidence="3" id="KW-0295">Fungicide</keyword>
<dbReference type="InterPro" id="IPR025312">
    <property type="entry name" value="DUF4216"/>
</dbReference>
<dbReference type="CDD" id="cd04480">
    <property type="entry name" value="RPA1_DBD_A_like"/>
    <property type="match status" value="1"/>
</dbReference>
<feature type="compositionally biased region" description="Polar residues" evidence="7">
    <location>
        <begin position="660"/>
        <end position="670"/>
    </location>
</feature>
<evidence type="ECO:0000256" key="8">
    <source>
        <dbReference type="SAM" id="Phobius"/>
    </source>
</evidence>
<comment type="caution">
    <text evidence="12">The sequence shown here is derived from an EMBL/GenBank/DDBJ whole genome shotgun (WGS) entry which is preliminary data.</text>
</comment>
<dbReference type="PANTHER" id="PTHR10775:SF183">
    <property type="entry name" value="TRANSPOSON, EN_SPM-LIKE, TRANSPOSASE-ASSOCIATED DOMAIN PROTEIN-RELATED"/>
    <property type="match status" value="1"/>
</dbReference>
<dbReference type="InterPro" id="IPR010851">
    <property type="entry name" value="DEFL"/>
</dbReference>
<feature type="transmembrane region" description="Helical" evidence="8">
    <location>
        <begin position="2120"/>
        <end position="2140"/>
    </location>
</feature>
<feature type="coiled-coil region" evidence="6">
    <location>
        <begin position="779"/>
        <end position="815"/>
    </location>
</feature>
<dbReference type="Pfam" id="PF14223">
    <property type="entry name" value="Retrotran_gag_2"/>
    <property type="match status" value="2"/>
</dbReference>
<dbReference type="Pfam" id="PF13952">
    <property type="entry name" value="DUF4216"/>
    <property type="match status" value="1"/>
</dbReference>
<keyword evidence="6" id="KW-0175">Coiled coil</keyword>
<feature type="region of interest" description="Disordered" evidence="7">
    <location>
        <begin position="1291"/>
        <end position="1319"/>
    </location>
</feature>
<organism evidence="12 13">
    <name type="scientific">Arabidopsis thaliana x Arabidopsis arenosa</name>
    <dbReference type="NCBI Taxonomy" id="1240361"/>
    <lineage>
        <taxon>Eukaryota</taxon>
        <taxon>Viridiplantae</taxon>
        <taxon>Streptophyta</taxon>
        <taxon>Embryophyta</taxon>
        <taxon>Tracheophyta</taxon>
        <taxon>Spermatophyta</taxon>
        <taxon>Magnoliopsida</taxon>
        <taxon>eudicotyledons</taxon>
        <taxon>Gunneridae</taxon>
        <taxon>Pentapetalae</taxon>
        <taxon>rosids</taxon>
        <taxon>malvids</taxon>
        <taxon>Brassicales</taxon>
        <taxon>Brassicaceae</taxon>
        <taxon>Camelineae</taxon>
        <taxon>Arabidopsis</taxon>
    </lineage>
</organism>
<keyword evidence="13" id="KW-1185">Reference proteome</keyword>
<dbReference type="InterPro" id="IPR003871">
    <property type="entry name" value="RFA1B/D_OB_1st"/>
</dbReference>
<evidence type="ECO:0000259" key="10">
    <source>
        <dbReference type="Pfam" id="PF07727"/>
    </source>
</evidence>
<dbReference type="Proteomes" id="UP000694240">
    <property type="component" value="Chromosome 2"/>
</dbReference>
<protein>
    <submittedName>
        <fullName evidence="12">Transposon En/Spm-like</fullName>
    </submittedName>
</protein>
<evidence type="ECO:0000313" key="13">
    <source>
        <dbReference type="Proteomes" id="UP000694240"/>
    </source>
</evidence>
<keyword evidence="8" id="KW-1133">Transmembrane helix</keyword>
<evidence type="ECO:0000256" key="2">
    <source>
        <dbReference type="ARBA" id="ARBA00022529"/>
    </source>
</evidence>
<dbReference type="InterPro" id="IPR004242">
    <property type="entry name" value="Transposase_21"/>
</dbReference>
<evidence type="ECO:0000256" key="1">
    <source>
        <dbReference type="ARBA" id="ARBA00006722"/>
    </source>
</evidence>
<keyword evidence="5" id="KW-1015">Disulfide bond</keyword>
<dbReference type="GO" id="GO:0050832">
    <property type="term" value="P:defense response to fungus"/>
    <property type="evidence" value="ECO:0007669"/>
    <property type="project" value="UniProtKB-KW"/>
</dbReference>
<dbReference type="Pfam" id="PF07727">
    <property type="entry name" value="RVT_2"/>
    <property type="match status" value="1"/>
</dbReference>
<evidence type="ECO:0000256" key="6">
    <source>
        <dbReference type="SAM" id="Coils"/>
    </source>
</evidence>
<keyword evidence="4" id="KW-0611">Plant defense</keyword>
<feature type="domain" description="Replication protein A 70 kDa DNA-binding subunit B/D first OB fold" evidence="9">
    <location>
        <begin position="847"/>
        <end position="937"/>
    </location>
</feature>
<comment type="similarity">
    <text evidence="1">Belongs to the DEFL family.</text>
</comment>
<reference evidence="12 13" key="1">
    <citation type="submission" date="2020-12" db="EMBL/GenBank/DDBJ databases">
        <title>Concerted genomic and epigenomic changes stabilize Arabidopsis allopolyploids.</title>
        <authorList>
            <person name="Chen Z."/>
        </authorList>
    </citation>
    <scope>NUCLEOTIDE SEQUENCE [LARGE SCALE GENOMIC DNA]</scope>
    <source>
        <strain evidence="12">Allo738</strain>
        <tissue evidence="12">Leaf</tissue>
    </source>
</reference>
<feature type="region of interest" description="Disordered" evidence="7">
    <location>
        <begin position="1771"/>
        <end position="1809"/>
    </location>
</feature>
<keyword evidence="8" id="KW-0812">Transmembrane</keyword>
<dbReference type="InterPro" id="IPR013103">
    <property type="entry name" value="RVT_2"/>
</dbReference>
<sequence length="2194" mass="248163">MYQSHKTAAAMRWHAEHQSKEGEMNHPSDAAKWRYFQELHPQFAEEPRNVYLGLCTDGFNPFGMSRNHSLWPVILTPYNLPPGMCMNTKYLFITILNSGPNHPRASLDVFLQPLIEELKELWSTGVDVYDVSLNQNFNLKAVLLWTISDFPAYSMLLGWTTHGKLSCPVCMESTKSFYLPNGRKTCWFDCHRRFLPHGHPSRRNRKDFLKGRNASSKYPPESLTGEQVYYERLASVNPPKTKDVGGNGHEKKMRGYGKEHNWHKESILWELSYWKDLNLRHNIDVMHTEKNFLDNIMNTLMSVKGKSKDNIMSRLDIEKFCSRPGLHIDSNGKAPFPAYTLTEEAKQSLLQCVKHNIRFPDGYSSDLASCVDLDNGKFSGMKSHDCHVFMERLLPFIFAELLDRNVHLALSGNILEHYFSISYLGSRDCARTFEQGENYADSSDEADFYGTLTDFIELEYEGIVNLRITLFKCKWYDPKTGRGTRRSHGGVVDVLSTRKYNKYEPFILVSNLNPIILDYDVGDAEQEDEVRCNLSSSDEDEVEDEDIDLLLLLLLRSIDLLRSLTFNLFDLLRRLLLLLFNILRRSIMPIAGRDGSRKRKTTPNVTQRAGAGGSRPANLPPQYNFTPAPAVQVPATEPAQQHGPSTSGPHVRNYPPPLQLFQNSTTQPQRQAPPPLSEEVHYNPPPTAPAHSWDVAGATRRQGGGSASDTLRAKQGAVVLCLVSDSQTKNRVKAEKIALAYEQNVREKLSELEAAASAVSDGSSLPRDLTLDEYTTIFLEEAQRQIEEQAAYNEKRDAEIAAREAESARVTAEQKDKLKHLSLVEKYLCQTDPQFLDFIATHSSTSTERWCIRVRVVRTFLVPLVPSSKVMGLILADEHGMTIEDTVGYKMSDHYKDFIIEREWVTITSFGIVDNQSPVRPTTHAFKIRFAVDTVVILTSPVPAILHYRLASFSSIIDDEIDTSVLVATKKEALDFDHNYRRYGGGVIVVVLGWWKIDRYFDGPKNVRVCTAGPVSTVFPDPDIPESNQIHEIHMRYDQKLLSQAKQNLGRGGGRVGWLTEWFGLLLGLCDRVSVSAVRMDWFFSSAIEYNWWTGKVDCLNGLYGLLWDQVEVSGWTAELTASLSATCDRALSVILGSLPMNKFTQVQGCLSAKEAWDILQDSFKGTSNVKRTCLDMLALEFVNLTMEVEESVDDFTDKLSSITQEAVVLGKTYKDKKMVKTFLKSLPDKLQSHKSLVKRESNPKELEDNLRNIKMLSRGTKDFDKLLTAGRTSNVTWGLEYDGASSKGGTRFVKGTTSDEKSDDIQPAEAHRMDAPSKARKALTMSMPTHNWRHSDYQVDHNHLRSKRTGCWGVAMHRYHYKSLMQCKMLTGLDPWKNVEVQVVDASSWVATWSRAANSTDLSVSSRLLKRKQSGAVKKVKRQKTKKGKEAAGSSVADEVGFHRLRLITHDANKRSKTILSRYVCEAWSTNSLLPRSKFCLVYNQLMPELNSCKLLMQHPVKFDVEKHVPLNLAIEVLHASFQVFNENSDFSLWKKRMKAHLSLARLKGVIDDLTLTKVVPFTKSEGKKVEEGDDDGSESSQTKVVLDLEKMEKSEHAMNVIIVHVGDVVLRKIDHCKSVAEMWETLNKLYMETSLPNRIYVELKFYSFKMNDTMSINKNVNEFLKIVAKLSSLEIVVGEEVCAILFLNGFTSRYSQLKHTLKYENKALSLQDVISSAKSLERELNESLDLERSSSTVLYTTERVAGDSEASTSNFGVITELVKKRVSSKQGGVTTDPVEVSESESEEDSEEPAEPAETQSPEPSGLTNYQLARDITRRQIVAPAKMKDYSQFSFALMTYEVLNVEEEPQCLHDAKKDENSELWNGAIGKEMDSLTKNATWELVDRPKDRKAISCKWLFKIKAELEQMDVKTAFLHGELEEELYMEQLEGVVSVGNEDKCVYVKTVNNEELVYLLLYVDDMLIAAKNMSEVNKVKKRLSSEFEMKDMGAASKILGIEIKRDRVNGVLCLSQAGYLKKVLKRFNMSNCKSAITPIGTHFKLASVQDDSECIDTVKTPCSSAIGSVMYAMISTRPDLAYAIGLVSRFMSKPGLVHWEGIKWLLSFSLFVPSKMAKNRVLTIFYGAIYYCICFKYVLLGMVVEKTQGHICHDYLEGDHCDPRDCNLDCRDKWKGTGTCEPPTGTPLTRTCYCTYDC</sequence>
<evidence type="ECO:0000256" key="3">
    <source>
        <dbReference type="ARBA" id="ARBA00022577"/>
    </source>
</evidence>
<feature type="compositionally biased region" description="Acidic residues" evidence="7">
    <location>
        <begin position="1781"/>
        <end position="1796"/>
    </location>
</feature>
<evidence type="ECO:0000256" key="7">
    <source>
        <dbReference type="SAM" id="MobiDB-lite"/>
    </source>
</evidence>
<feature type="compositionally biased region" description="Basic and acidic residues" evidence="7">
    <location>
        <begin position="1298"/>
        <end position="1318"/>
    </location>
</feature>
<evidence type="ECO:0000259" key="9">
    <source>
        <dbReference type="Pfam" id="PF02721"/>
    </source>
</evidence>
<dbReference type="GO" id="GO:0031640">
    <property type="term" value="P:killing of cells of another organism"/>
    <property type="evidence" value="ECO:0007669"/>
    <property type="project" value="UniProtKB-KW"/>
</dbReference>
<dbReference type="Pfam" id="PF07333">
    <property type="entry name" value="SLR1-BP"/>
    <property type="match status" value="1"/>
</dbReference>
<feature type="region of interest" description="Disordered" evidence="7">
    <location>
        <begin position="593"/>
        <end position="693"/>
    </location>
</feature>
<dbReference type="PANTHER" id="PTHR10775">
    <property type="entry name" value="OS08G0208400 PROTEIN"/>
    <property type="match status" value="1"/>
</dbReference>
<evidence type="ECO:0000259" key="11">
    <source>
        <dbReference type="Pfam" id="PF13952"/>
    </source>
</evidence>
<keyword evidence="2" id="KW-0929">Antimicrobial</keyword>
<feature type="domain" description="Reverse transcriptase Ty1/copia-type" evidence="10">
    <location>
        <begin position="1942"/>
        <end position="2035"/>
    </location>
</feature>
<proteinExistence type="inferred from homology"/>
<accession>A0A8T2FKV4</accession>
<gene>
    <name evidence="12" type="ORF">ISN45_At02g006180</name>
</gene>
<evidence type="ECO:0000256" key="5">
    <source>
        <dbReference type="ARBA" id="ARBA00023157"/>
    </source>
</evidence>
<dbReference type="EMBL" id="JAEFBK010000002">
    <property type="protein sequence ID" value="KAG7636059.1"/>
    <property type="molecule type" value="Genomic_DNA"/>
</dbReference>
<feature type="domain" description="DUF4216" evidence="11">
    <location>
        <begin position="456"/>
        <end position="511"/>
    </location>
</feature>
<dbReference type="Pfam" id="PF02992">
    <property type="entry name" value="Transposase_21"/>
    <property type="match status" value="1"/>
</dbReference>
<feature type="compositionally biased region" description="Polar residues" evidence="7">
    <location>
        <begin position="638"/>
        <end position="648"/>
    </location>
</feature>
<evidence type="ECO:0000256" key="4">
    <source>
        <dbReference type="ARBA" id="ARBA00022821"/>
    </source>
</evidence>
<evidence type="ECO:0000313" key="12">
    <source>
        <dbReference type="EMBL" id="KAG7636059.1"/>
    </source>
</evidence>